<protein>
    <submittedName>
        <fullName evidence="1">Uncharacterized protein</fullName>
    </submittedName>
</protein>
<organism evidence="1 2">
    <name type="scientific">Bagarius yarrelli</name>
    <name type="common">Goonch</name>
    <name type="synonym">Bagrus yarrelli</name>
    <dbReference type="NCBI Taxonomy" id="175774"/>
    <lineage>
        <taxon>Eukaryota</taxon>
        <taxon>Metazoa</taxon>
        <taxon>Chordata</taxon>
        <taxon>Craniata</taxon>
        <taxon>Vertebrata</taxon>
        <taxon>Euteleostomi</taxon>
        <taxon>Actinopterygii</taxon>
        <taxon>Neopterygii</taxon>
        <taxon>Teleostei</taxon>
        <taxon>Ostariophysi</taxon>
        <taxon>Siluriformes</taxon>
        <taxon>Sisoridae</taxon>
        <taxon>Sisorinae</taxon>
        <taxon>Bagarius</taxon>
    </lineage>
</organism>
<dbReference type="Proteomes" id="UP000319801">
    <property type="component" value="Unassembled WGS sequence"/>
</dbReference>
<proteinExistence type="predicted"/>
<gene>
    <name evidence="1" type="ORF">Baya_3294</name>
</gene>
<dbReference type="EMBL" id="VCAZ01000015">
    <property type="protein sequence ID" value="TSK53734.1"/>
    <property type="molecule type" value="Genomic_DNA"/>
</dbReference>
<reference evidence="1 2" key="1">
    <citation type="journal article" date="2019" name="Genome Biol. Evol.">
        <title>Whole-Genome Sequencing of the Giant Devil Catfish, Bagarius yarrelli.</title>
        <authorList>
            <person name="Jiang W."/>
            <person name="Lv Y."/>
            <person name="Cheng L."/>
            <person name="Yang K."/>
            <person name="Chao B."/>
            <person name="Wang X."/>
            <person name="Li Y."/>
            <person name="Pan X."/>
            <person name="You X."/>
            <person name="Zhang Y."/>
            <person name="Yang J."/>
            <person name="Li J."/>
            <person name="Zhang X."/>
            <person name="Liu S."/>
            <person name="Sun C."/>
            <person name="Yang J."/>
            <person name="Shi Q."/>
        </authorList>
    </citation>
    <scope>NUCLEOTIDE SEQUENCE [LARGE SCALE GENOMIC DNA]</scope>
    <source>
        <strain evidence="1">JWS20170419001</strain>
        <tissue evidence="1">Muscle</tissue>
    </source>
</reference>
<name>A0A556TS78_BAGYA</name>
<comment type="caution">
    <text evidence="1">The sequence shown here is derived from an EMBL/GenBank/DDBJ whole genome shotgun (WGS) entry which is preliminary data.</text>
</comment>
<dbReference type="AlphaFoldDB" id="A0A556TS78"/>
<keyword evidence="2" id="KW-1185">Reference proteome</keyword>
<accession>A0A556TS78</accession>
<evidence type="ECO:0000313" key="2">
    <source>
        <dbReference type="Proteomes" id="UP000319801"/>
    </source>
</evidence>
<sequence length="81" mass="8752">MIEPGLDLTCSLTAISAGRNLAEESPSVELSPSERELQLSSSEEVEAMSIKRSVELTQCSPPVYEELVEIVTKAAAMLNIE</sequence>
<evidence type="ECO:0000313" key="1">
    <source>
        <dbReference type="EMBL" id="TSK53734.1"/>
    </source>
</evidence>